<evidence type="ECO:0000259" key="1">
    <source>
        <dbReference type="Pfam" id="PF16640"/>
    </source>
</evidence>
<dbReference type="InterPro" id="IPR013783">
    <property type="entry name" value="Ig-like_fold"/>
</dbReference>
<feature type="domain" description="Bacterial Ig-like" evidence="1">
    <location>
        <begin position="468"/>
        <end position="549"/>
    </location>
</feature>
<feature type="domain" description="Bacterial Ig-like" evidence="1">
    <location>
        <begin position="275"/>
        <end position="357"/>
    </location>
</feature>
<accession>A0A541BSB7</accession>
<sequence length="570" mass="56333">MLGVTNGIAAAADPPPAWSGDQSADNLGWNLSLSAVNGAAVDRAQPGVNVVHPGDTVTYTAKIWKKSGIGRYMTSIRQIRPAGFEYVSNTVSKQSTVTNEGTAGVKAVCAGGGCSSVPILGTKGYLDNVDFAVTYKIPTTQAFGDYNAGFVFDVYAFSTQSGANPAGAWVRVVDPAVSTTTDLQAPATAKTGETVTLTANVGPANSVGTVQFKDGATNIGGPVSVSGGVAIRSHIFDTVGPHSITAAFTAGAGFHDSVSGAKTVDVTADTTTTLQVPATAVVNADVDLTATVSPANAAGQVQFKDGDATLGAPVDVANGTAKLTKKFDAAGTHSFTAVFTGAPGYNGSTSAPAPLTVKDADWGTTTTVLEPVTATVGTPVNLSATVGPIPTGGDVKFRVDGVEVGTAPVGTGDGVAILSHTFTTAGTAKVVAEFVGTAGFTGSTSAAFDVTVKAPDTREATTTALAVTGNAAVGQAMTFKATVAPAGANGTVQFKSGTTAIGAPVPVVNGVASLTHTFDTAGTYGVTASFVGGDGFKDSVSGPTVVNVAAAGTPGGGSLDTGSLTNLFGS</sequence>
<feature type="domain" description="Bacterial Ig-like" evidence="1">
    <location>
        <begin position="369"/>
        <end position="452"/>
    </location>
</feature>
<dbReference type="Gene3D" id="2.60.40.10">
    <property type="entry name" value="Immunoglobulins"/>
    <property type="match status" value="4"/>
</dbReference>
<dbReference type="OrthoDB" id="4441865at2"/>
<dbReference type="EMBL" id="VIGH01000001">
    <property type="protein sequence ID" value="TQF75216.1"/>
    <property type="molecule type" value="Genomic_DNA"/>
</dbReference>
<gene>
    <name evidence="2" type="ORF">FK531_01120</name>
</gene>
<dbReference type="InterPro" id="IPR032109">
    <property type="entry name" value="Big_3_5"/>
</dbReference>
<organism evidence="2 3">
    <name type="scientific">Rhodococcus spelaei</name>
    <dbReference type="NCBI Taxonomy" id="2546320"/>
    <lineage>
        <taxon>Bacteria</taxon>
        <taxon>Bacillati</taxon>
        <taxon>Actinomycetota</taxon>
        <taxon>Actinomycetes</taxon>
        <taxon>Mycobacteriales</taxon>
        <taxon>Nocardiaceae</taxon>
        <taxon>Rhodococcus</taxon>
    </lineage>
</organism>
<evidence type="ECO:0000313" key="3">
    <source>
        <dbReference type="Proteomes" id="UP000316256"/>
    </source>
</evidence>
<dbReference type="GO" id="GO:0005975">
    <property type="term" value="P:carbohydrate metabolic process"/>
    <property type="evidence" value="ECO:0007669"/>
    <property type="project" value="UniProtKB-ARBA"/>
</dbReference>
<dbReference type="Pfam" id="PF16640">
    <property type="entry name" value="Big_3_5"/>
    <property type="match status" value="4"/>
</dbReference>
<name>A0A541BSB7_9NOCA</name>
<comment type="caution">
    <text evidence="2">The sequence shown here is derived from an EMBL/GenBank/DDBJ whole genome shotgun (WGS) entry which is preliminary data.</text>
</comment>
<proteinExistence type="predicted"/>
<protein>
    <submittedName>
        <fullName evidence="2">Ig-like domain repeat protein</fullName>
    </submittedName>
</protein>
<dbReference type="Proteomes" id="UP000316256">
    <property type="component" value="Unassembled WGS sequence"/>
</dbReference>
<evidence type="ECO:0000313" key="2">
    <source>
        <dbReference type="EMBL" id="TQF75216.1"/>
    </source>
</evidence>
<feature type="domain" description="Bacterial Ig-like" evidence="1">
    <location>
        <begin position="184"/>
        <end position="267"/>
    </location>
</feature>
<keyword evidence="3" id="KW-1185">Reference proteome</keyword>
<dbReference type="AlphaFoldDB" id="A0A541BSB7"/>
<reference evidence="2 3" key="1">
    <citation type="submission" date="2019-06" db="EMBL/GenBank/DDBJ databases">
        <title>Rhodococcus spaelei sp. nov., isolated from a cave.</title>
        <authorList>
            <person name="Lee S.D."/>
        </authorList>
    </citation>
    <scope>NUCLEOTIDE SEQUENCE [LARGE SCALE GENOMIC DNA]</scope>
    <source>
        <strain evidence="2 3">C9-5</strain>
    </source>
</reference>